<evidence type="ECO:0008006" key="2">
    <source>
        <dbReference type="Google" id="ProtNLM"/>
    </source>
</evidence>
<accession>X0X2X1</accession>
<gene>
    <name evidence="1" type="ORF">S01H1_56546</name>
</gene>
<proteinExistence type="predicted"/>
<protein>
    <recommendedName>
        <fullName evidence="2">Transposase IS4-like domain-containing protein</fullName>
    </recommendedName>
</protein>
<dbReference type="EMBL" id="BARS01036827">
    <property type="protein sequence ID" value="GAG19356.1"/>
    <property type="molecule type" value="Genomic_DNA"/>
</dbReference>
<reference evidence="1" key="1">
    <citation type="journal article" date="2014" name="Front. Microbiol.">
        <title>High frequency of phylogenetically diverse reductive dehalogenase-homologous genes in deep subseafloor sedimentary metagenomes.</title>
        <authorList>
            <person name="Kawai M."/>
            <person name="Futagami T."/>
            <person name="Toyoda A."/>
            <person name="Takaki Y."/>
            <person name="Nishi S."/>
            <person name="Hori S."/>
            <person name="Arai W."/>
            <person name="Tsubouchi T."/>
            <person name="Morono Y."/>
            <person name="Uchiyama I."/>
            <person name="Ito T."/>
            <person name="Fujiyama A."/>
            <person name="Inagaki F."/>
            <person name="Takami H."/>
        </authorList>
    </citation>
    <scope>NUCLEOTIDE SEQUENCE</scope>
    <source>
        <strain evidence="1">Expedition CK06-06</strain>
    </source>
</reference>
<dbReference type="AlphaFoldDB" id="X0X2X1"/>
<organism evidence="1">
    <name type="scientific">marine sediment metagenome</name>
    <dbReference type="NCBI Taxonomy" id="412755"/>
    <lineage>
        <taxon>unclassified sequences</taxon>
        <taxon>metagenomes</taxon>
        <taxon>ecological metagenomes</taxon>
    </lineage>
</organism>
<name>X0X2X1_9ZZZZ</name>
<sequence length="254" mass="29685">MERIWHFKTVYPRDGLGALCGTGLPYRYHTIDNFLRELSRLDIDKQLSRDLARTYLEIFHLNIETREEQTFYIDCHRKVLWTKKNVPKGLHATRNKILKCLDVYFIHDCNGIPILPWTRPGDSHLVNELLPIVQELEKAVGKDIVKLAIFDREGLSLALFSEITERGKRFITILKENQYNSEKDFVFEKGSVWESITIKTAKGRKRYKIKEATKVLSNKKIEEEYEVRAILAKDLTTGQMPVFITNITKTEEPD</sequence>
<feature type="non-terminal residue" evidence="1">
    <location>
        <position position="254"/>
    </location>
</feature>
<comment type="caution">
    <text evidence="1">The sequence shown here is derived from an EMBL/GenBank/DDBJ whole genome shotgun (WGS) entry which is preliminary data.</text>
</comment>
<evidence type="ECO:0000313" key="1">
    <source>
        <dbReference type="EMBL" id="GAG19356.1"/>
    </source>
</evidence>